<proteinExistence type="predicted"/>
<keyword evidence="1" id="KW-0472">Membrane</keyword>
<feature type="transmembrane region" description="Helical" evidence="1">
    <location>
        <begin position="6"/>
        <end position="26"/>
    </location>
</feature>
<dbReference type="AlphaFoldDB" id="A0A1M5J0S7"/>
<keyword evidence="1" id="KW-1133">Transmembrane helix</keyword>
<dbReference type="STRING" id="930117.SAMN05216225_102733"/>
<accession>A0A1M5J0S7</accession>
<dbReference type="OrthoDB" id="2735026at2"/>
<sequence length="128" mass="15235">MIVVHLFRILILIALVLLIYTIVAYFRNPQRRLQIAKENKGYYFLDDAKNNKKNLQFVYKGCLFEGEKYLGTTEEAFEVVDIEITVQDPLDLRGFTRDDLYFLEQEILIRYPHANVKWKHPINKILIN</sequence>
<evidence type="ECO:0000313" key="3">
    <source>
        <dbReference type="Proteomes" id="UP000183988"/>
    </source>
</evidence>
<reference evidence="2 3" key="1">
    <citation type="submission" date="2016-11" db="EMBL/GenBank/DDBJ databases">
        <authorList>
            <person name="Jaros S."/>
            <person name="Januszkiewicz K."/>
            <person name="Wedrychowicz H."/>
        </authorList>
    </citation>
    <scope>NUCLEOTIDE SEQUENCE [LARGE SCALE GENOMIC DNA]</scope>
    <source>
        <strain evidence="2 3">IBRC-M 10683</strain>
    </source>
</reference>
<name>A0A1M5J0S7_9BACI</name>
<gene>
    <name evidence="2" type="ORF">SAMN05216225_102733</name>
</gene>
<evidence type="ECO:0000256" key="1">
    <source>
        <dbReference type="SAM" id="Phobius"/>
    </source>
</evidence>
<protein>
    <recommendedName>
        <fullName evidence="4">Sigma-w pathway protein ysdB</fullName>
    </recommendedName>
</protein>
<dbReference type="EMBL" id="FQVW01000027">
    <property type="protein sequence ID" value="SHG34184.1"/>
    <property type="molecule type" value="Genomic_DNA"/>
</dbReference>
<keyword evidence="1" id="KW-0812">Transmembrane</keyword>
<keyword evidence="3" id="KW-1185">Reference proteome</keyword>
<evidence type="ECO:0008006" key="4">
    <source>
        <dbReference type="Google" id="ProtNLM"/>
    </source>
</evidence>
<dbReference type="Proteomes" id="UP000183988">
    <property type="component" value="Unassembled WGS sequence"/>
</dbReference>
<evidence type="ECO:0000313" key="2">
    <source>
        <dbReference type="EMBL" id="SHG34184.1"/>
    </source>
</evidence>
<organism evidence="2 3">
    <name type="scientific">Ornithinibacillus halophilus</name>
    <dbReference type="NCBI Taxonomy" id="930117"/>
    <lineage>
        <taxon>Bacteria</taxon>
        <taxon>Bacillati</taxon>
        <taxon>Bacillota</taxon>
        <taxon>Bacilli</taxon>
        <taxon>Bacillales</taxon>
        <taxon>Bacillaceae</taxon>
        <taxon>Ornithinibacillus</taxon>
    </lineage>
</organism>